<protein>
    <submittedName>
        <fullName evidence="1">Uncharacterized protein</fullName>
    </submittedName>
</protein>
<name>A0ABR4G463_9EURO</name>
<evidence type="ECO:0000313" key="2">
    <source>
        <dbReference type="Proteomes" id="UP001610563"/>
    </source>
</evidence>
<gene>
    <name evidence="1" type="ORF">BJX66DRAFT_338502</name>
</gene>
<comment type="caution">
    <text evidence="1">The sequence shown here is derived from an EMBL/GenBank/DDBJ whole genome shotgun (WGS) entry which is preliminary data.</text>
</comment>
<reference evidence="1 2" key="1">
    <citation type="submission" date="2024-07" db="EMBL/GenBank/DDBJ databases">
        <title>Section-level genome sequencing and comparative genomics of Aspergillus sections Usti and Cavernicolus.</title>
        <authorList>
            <consortium name="Lawrence Berkeley National Laboratory"/>
            <person name="Nybo J.L."/>
            <person name="Vesth T.C."/>
            <person name="Theobald S."/>
            <person name="Frisvad J.C."/>
            <person name="Larsen T.O."/>
            <person name="Kjaerboelling I."/>
            <person name="Rothschild-Mancinelli K."/>
            <person name="Lyhne E.K."/>
            <person name="Kogle M.E."/>
            <person name="Barry K."/>
            <person name="Clum A."/>
            <person name="Na H."/>
            <person name="Ledsgaard L."/>
            <person name="Lin J."/>
            <person name="Lipzen A."/>
            <person name="Kuo A."/>
            <person name="Riley R."/>
            <person name="Mondo S."/>
            <person name="Labutti K."/>
            <person name="Haridas S."/>
            <person name="Pangalinan J."/>
            <person name="Salamov A.A."/>
            <person name="Simmons B.A."/>
            <person name="Magnuson J.K."/>
            <person name="Chen J."/>
            <person name="Drula E."/>
            <person name="Henrissat B."/>
            <person name="Wiebenga A."/>
            <person name="Lubbers R.J."/>
            <person name="Gomes A.C."/>
            <person name="Makela M.R."/>
            <person name="Stajich J."/>
            <person name="Grigoriev I.V."/>
            <person name="Mortensen U.H."/>
            <person name="De Vries R.P."/>
            <person name="Baker S.E."/>
            <person name="Andersen M.R."/>
        </authorList>
    </citation>
    <scope>NUCLEOTIDE SEQUENCE [LARGE SCALE GENOMIC DNA]</scope>
    <source>
        <strain evidence="1 2">CBS 209.92</strain>
    </source>
</reference>
<keyword evidence="2" id="KW-1185">Reference proteome</keyword>
<sequence>MSFNPPPPALLLYEDEGDGWDTFSPRAVNGARPWNQLVQVQSAELETNTEEPWTISLGDIVTVCVPENTQYQIRSRRRPPMLRQVSDLRSLDDGRYMVVYTWLYTRAEILADLKTRNGIDQDDLDMLEEEWPSAAPFRYMLSTNRTATLWVTAITHAPDPVASSICDSSIYVTRPSERWIADIDDPEVGWMRSIFYM</sequence>
<accession>A0ABR4G463</accession>
<evidence type="ECO:0000313" key="1">
    <source>
        <dbReference type="EMBL" id="KAL2793768.1"/>
    </source>
</evidence>
<proteinExistence type="predicted"/>
<dbReference type="EMBL" id="JBFTWV010000053">
    <property type="protein sequence ID" value="KAL2793768.1"/>
    <property type="molecule type" value="Genomic_DNA"/>
</dbReference>
<organism evidence="1 2">
    <name type="scientific">Aspergillus keveii</name>
    <dbReference type="NCBI Taxonomy" id="714993"/>
    <lineage>
        <taxon>Eukaryota</taxon>
        <taxon>Fungi</taxon>
        <taxon>Dikarya</taxon>
        <taxon>Ascomycota</taxon>
        <taxon>Pezizomycotina</taxon>
        <taxon>Eurotiomycetes</taxon>
        <taxon>Eurotiomycetidae</taxon>
        <taxon>Eurotiales</taxon>
        <taxon>Aspergillaceae</taxon>
        <taxon>Aspergillus</taxon>
        <taxon>Aspergillus subgen. Nidulantes</taxon>
    </lineage>
</organism>
<dbReference type="Proteomes" id="UP001610563">
    <property type="component" value="Unassembled WGS sequence"/>
</dbReference>